<evidence type="ECO:0000256" key="3">
    <source>
        <dbReference type="SAM" id="MobiDB-lite"/>
    </source>
</evidence>
<feature type="region of interest" description="Disordered" evidence="3">
    <location>
        <begin position="61"/>
        <end position="86"/>
    </location>
</feature>
<dbReference type="InterPro" id="IPR011990">
    <property type="entry name" value="TPR-like_helical_dom_sf"/>
</dbReference>
<comment type="caution">
    <text evidence="4">The sequence shown here is derived from an EMBL/GenBank/DDBJ whole genome shotgun (WGS) entry which is preliminary data.</text>
</comment>
<dbReference type="NCBIfam" id="TIGR00756">
    <property type="entry name" value="PPR"/>
    <property type="match status" value="4"/>
</dbReference>
<sequence>MDALTSCQSSLSILPLESYFKPSLTSHYFHLNSLPSNPLRNVNQPKIKLFKSKALSISSRVTLSPQKRPRPTKKYKEAPKQRKFSEKDAFPNSLPIQHKNPHVVYRDIQNFANQNKLKEALTILDYLDHRGVPVNPTTFSCLIAACVRQKALKEGKLVHTHIRINGLERNEFLQTKLVHMYSACGSIENANKVFDEMPARGVYPWNALLRGNVVLGGRNYKEVLGIFSEMREVGVELNVYSFSCLIKSFAGASALYQGLKTQGLLIKNGLMSSNILRTSLIDMYLKCGKVKLALRVFEEVEERDVVVWGAMIAGFAHNRLQREALDYVRWMREEGVEVNSVIVTSILPVIGEVGARRLGQEVHAYVIKTKEYSKQLFIQSGLVDMYCKCGDMVSGRKVFYGSKERNAISWTALISGYVSNGRLEQALRAIMWMQEEGFRPDVVTVATILPVCGELRALKQGKEIHSYIVKNGFSPNVSVATSLMMMYSKSGILEYSSRVFNTLENKNVISWTAMIDSCIQCGYIYEALGVFRSMQLSKHRPDSVATARMLRVCSELGALKLGREIHGQVLKRDFQSIPFVSAEIVKMYGCCQSTDNAKLAFEAIPVKGSITWTAIIDAYKCNGRHQEAINLFKKMMSDGFSPNHYTFQVVLCLCEEAGFVDEACQFFTLMTRRYKIEASEENYSIIIGLLSRSGRGKEAKKYIKLKATLAG</sequence>
<feature type="repeat" description="PPR" evidence="2">
    <location>
        <begin position="507"/>
        <end position="541"/>
    </location>
</feature>
<accession>A0ABD2YSA7</accession>
<dbReference type="Pfam" id="PF01535">
    <property type="entry name" value="PPR"/>
    <property type="match status" value="2"/>
</dbReference>
<organism evidence="4 5">
    <name type="scientific">Cinchona calisaya</name>
    <dbReference type="NCBI Taxonomy" id="153742"/>
    <lineage>
        <taxon>Eukaryota</taxon>
        <taxon>Viridiplantae</taxon>
        <taxon>Streptophyta</taxon>
        <taxon>Embryophyta</taxon>
        <taxon>Tracheophyta</taxon>
        <taxon>Spermatophyta</taxon>
        <taxon>Magnoliopsida</taxon>
        <taxon>eudicotyledons</taxon>
        <taxon>Gunneridae</taxon>
        <taxon>Pentapetalae</taxon>
        <taxon>asterids</taxon>
        <taxon>lamiids</taxon>
        <taxon>Gentianales</taxon>
        <taxon>Rubiaceae</taxon>
        <taxon>Cinchonoideae</taxon>
        <taxon>Cinchoneae</taxon>
        <taxon>Cinchona</taxon>
    </lineage>
</organism>
<dbReference type="PANTHER" id="PTHR47926">
    <property type="entry name" value="PENTATRICOPEPTIDE REPEAT-CONTAINING PROTEIN"/>
    <property type="match status" value="1"/>
</dbReference>
<dbReference type="FunFam" id="1.25.40.10:FF:001058">
    <property type="entry name" value="Pentatricopeptide repeat-containing protein chloroplastic"/>
    <property type="match status" value="1"/>
</dbReference>
<dbReference type="InterPro" id="IPR002885">
    <property type="entry name" value="PPR_rpt"/>
</dbReference>
<name>A0ABD2YSA7_9GENT</name>
<gene>
    <name evidence="4" type="ORF">ACH5RR_029060</name>
</gene>
<evidence type="ECO:0000313" key="5">
    <source>
        <dbReference type="Proteomes" id="UP001630127"/>
    </source>
</evidence>
<reference evidence="4 5" key="1">
    <citation type="submission" date="2024-11" db="EMBL/GenBank/DDBJ databases">
        <title>A near-complete genome assembly of Cinchona calisaya.</title>
        <authorList>
            <person name="Lian D.C."/>
            <person name="Zhao X.W."/>
            <person name="Wei L."/>
        </authorList>
    </citation>
    <scope>NUCLEOTIDE SEQUENCE [LARGE SCALE GENOMIC DNA]</scope>
    <source>
        <tissue evidence="4">Nenye</tissue>
    </source>
</reference>
<dbReference type="AlphaFoldDB" id="A0ABD2YSA7"/>
<proteinExistence type="predicted"/>
<dbReference type="InterPro" id="IPR046960">
    <property type="entry name" value="PPR_At4g14850-like_plant"/>
</dbReference>
<dbReference type="EMBL" id="JBJUIK010000012">
    <property type="protein sequence ID" value="KAL3509659.1"/>
    <property type="molecule type" value="Genomic_DNA"/>
</dbReference>
<evidence type="ECO:0000256" key="2">
    <source>
        <dbReference type="PROSITE-ProRule" id="PRU00708"/>
    </source>
</evidence>
<dbReference type="Proteomes" id="UP001630127">
    <property type="component" value="Unassembled WGS sequence"/>
</dbReference>
<dbReference type="PROSITE" id="PS51375">
    <property type="entry name" value="PPR"/>
    <property type="match status" value="5"/>
</dbReference>
<dbReference type="FunFam" id="1.25.40.10:FF:000285">
    <property type="entry name" value="Pentatricopeptide repeat-containing protein, chloroplastic"/>
    <property type="match status" value="1"/>
</dbReference>
<feature type="repeat" description="PPR" evidence="2">
    <location>
        <begin position="608"/>
        <end position="642"/>
    </location>
</feature>
<evidence type="ECO:0000256" key="1">
    <source>
        <dbReference type="ARBA" id="ARBA00022737"/>
    </source>
</evidence>
<dbReference type="Pfam" id="PF13041">
    <property type="entry name" value="PPR_2"/>
    <property type="match status" value="2"/>
</dbReference>
<dbReference type="PANTHER" id="PTHR47926:SF354">
    <property type="entry name" value="REPEAT (PPR-LIKE) SUPERFAMILY PROTEIN, PUTATIVE-RELATED"/>
    <property type="match status" value="1"/>
</dbReference>
<feature type="compositionally biased region" description="Basic and acidic residues" evidence="3">
    <location>
        <begin position="74"/>
        <end position="86"/>
    </location>
</feature>
<dbReference type="Pfam" id="PF13812">
    <property type="entry name" value="PPR_3"/>
    <property type="match status" value="1"/>
</dbReference>
<protein>
    <recommendedName>
        <fullName evidence="6">Pentatricopeptide repeat-containing protein</fullName>
    </recommendedName>
</protein>
<evidence type="ECO:0000313" key="4">
    <source>
        <dbReference type="EMBL" id="KAL3509659.1"/>
    </source>
</evidence>
<feature type="repeat" description="PPR" evidence="2">
    <location>
        <begin position="170"/>
        <end position="204"/>
    </location>
</feature>
<evidence type="ECO:0008006" key="6">
    <source>
        <dbReference type="Google" id="ProtNLM"/>
    </source>
</evidence>
<dbReference type="Gene3D" id="1.25.40.10">
    <property type="entry name" value="Tetratricopeptide repeat domain"/>
    <property type="match status" value="5"/>
</dbReference>
<keyword evidence="5" id="KW-1185">Reference proteome</keyword>
<keyword evidence="1" id="KW-0677">Repeat</keyword>
<dbReference type="FunFam" id="1.25.40.10:FF:000073">
    <property type="entry name" value="Pentatricopeptide repeat-containing protein chloroplastic"/>
    <property type="match status" value="1"/>
</dbReference>
<feature type="repeat" description="PPR" evidence="2">
    <location>
        <begin position="304"/>
        <end position="338"/>
    </location>
</feature>
<feature type="repeat" description="PPR" evidence="2">
    <location>
        <begin position="406"/>
        <end position="440"/>
    </location>
</feature>